<proteinExistence type="predicted"/>
<accession>A0A1F7S356</accession>
<dbReference type="AlphaFoldDB" id="A0A1F7S356"/>
<name>A0A1F7S356_9BACT</name>
<dbReference type="Gene3D" id="3.20.20.80">
    <property type="entry name" value="Glycosidases"/>
    <property type="match status" value="1"/>
</dbReference>
<dbReference type="EMBL" id="MGDD01000043">
    <property type="protein sequence ID" value="OGL48232.1"/>
    <property type="molecule type" value="Genomic_DNA"/>
</dbReference>
<protein>
    <recommendedName>
        <fullName evidence="3">Glycoside hydrolase family 42 N-terminal domain-containing protein</fullName>
    </recommendedName>
</protein>
<dbReference type="InterPro" id="IPR017853">
    <property type="entry name" value="GH"/>
</dbReference>
<reference evidence="1 2" key="1">
    <citation type="journal article" date="2016" name="Nat. Commun.">
        <title>Thousands of microbial genomes shed light on interconnected biogeochemical processes in an aquifer system.</title>
        <authorList>
            <person name="Anantharaman K."/>
            <person name="Brown C.T."/>
            <person name="Hug L.A."/>
            <person name="Sharon I."/>
            <person name="Castelle C.J."/>
            <person name="Probst A.J."/>
            <person name="Thomas B.C."/>
            <person name="Singh A."/>
            <person name="Wilkins M.J."/>
            <person name="Karaoz U."/>
            <person name="Brodie E.L."/>
            <person name="Williams K.H."/>
            <person name="Hubbard S.S."/>
            <person name="Banfield J.F."/>
        </authorList>
    </citation>
    <scope>NUCLEOTIDE SEQUENCE [LARGE SCALE GENOMIC DNA]</scope>
</reference>
<organism evidence="1 2">
    <name type="scientific">Candidatus Schekmanbacteria bacterium RBG_13_48_7</name>
    <dbReference type="NCBI Taxonomy" id="1817878"/>
    <lineage>
        <taxon>Bacteria</taxon>
        <taxon>Candidatus Schekmaniibacteriota</taxon>
    </lineage>
</organism>
<comment type="caution">
    <text evidence="1">The sequence shown here is derived from an EMBL/GenBank/DDBJ whole genome shotgun (WGS) entry which is preliminary data.</text>
</comment>
<dbReference type="Proteomes" id="UP000179266">
    <property type="component" value="Unassembled WGS sequence"/>
</dbReference>
<evidence type="ECO:0000313" key="1">
    <source>
        <dbReference type="EMBL" id="OGL48232.1"/>
    </source>
</evidence>
<sequence>MKRDKKRCLVCFIGILAISMIFLGARSCDPCKYIQIVELPEFLFGTSQGGPEVVPLAAELGARWIRGKVSWDDVEPEILIQTLTVADVKANPAMIIYYINTHDWSYSDTWLAEMKNNGMEPLMIIGHGYSTTLPYFNGQRITPDILGRENYLGHIYLFTRAAVERYNGDGEYDAPGGLVVKYWQLENELNQAFFTALWGWRTPSFMDALGSAWQDWNFVTELLATLYEAVKIEDPLALTTVNFHTDVPAEINQSFLLPSWQDSIRLWLPWVDFIGIDAYPNYYIPEPVNGEILAQRIAEAYERGCGKPVVVIETGYPSGPPERGYNETLQAQYIQEAFDAAVSAGALGFFLFGVKTGETHGIIITPEDIANLEYLADLYNQGLPIPLIAWALLNQDYIQNHFIDVMQSVESYWGLVRIDGSHKPGWHVFQSLTIP</sequence>
<gene>
    <name evidence="1" type="ORF">A2161_07630</name>
</gene>
<evidence type="ECO:0008006" key="3">
    <source>
        <dbReference type="Google" id="ProtNLM"/>
    </source>
</evidence>
<dbReference type="SUPFAM" id="SSF51445">
    <property type="entry name" value="(Trans)glycosidases"/>
    <property type="match status" value="1"/>
</dbReference>
<evidence type="ECO:0000313" key="2">
    <source>
        <dbReference type="Proteomes" id="UP000179266"/>
    </source>
</evidence>